<dbReference type="PROSITE" id="PS50071">
    <property type="entry name" value="HOMEOBOX_2"/>
    <property type="match status" value="1"/>
</dbReference>
<feature type="domain" description="ELK" evidence="9">
    <location>
        <begin position="94"/>
        <end position="114"/>
    </location>
</feature>
<organism evidence="10 11">
    <name type="scientific">Rhododendron simsii</name>
    <name type="common">Sims's rhododendron</name>
    <dbReference type="NCBI Taxonomy" id="118357"/>
    <lineage>
        <taxon>Eukaryota</taxon>
        <taxon>Viridiplantae</taxon>
        <taxon>Streptophyta</taxon>
        <taxon>Embryophyta</taxon>
        <taxon>Tracheophyta</taxon>
        <taxon>Spermatophyta</taxon>
        <taxon>Magnoliopsida</taxon>
        <taxon>eudicotyledons</taxon>
        <taxon>Gunneridae</taxon>
        <taxon>Pentapetalae</taxon>
        <taxon>asterids</taxon>
        <taxon>Ericales</taxon>
        <taxon>Ericaceae</taxon>
        <taxon>Ericoideae</taxon>
        <taxon>Rhodoreae</taxon>
        <taxon>Rhododendron</taxon>
    </lineage>
</organism>
<evidence type="ECO:0000313" key="10">
    <source>
        <dbReference type="EMBL" id="KAF7124461.1"/>
    </source>
</evidence>
<proteinExistence type="inferred from homology"/>
<feature type="domain" description="Homeobox" evidence="8">
    <location>
        <begin position="162"/>
        <end position="191"/>
    </location>
</feature>
<dbReference type="AlphaFoldDB" id="A0A834L9U2"/>
<feature type="region of interest" description="Disordered" evidence="7">
    <location>
        <begin position="69"/>
        <end position="90"/>
    </location>
</feature>
<comment type="similarity">
    <text evidence="6">Belongs to the TALE/KNOX homeobox family.</text>
</comment>
<dbReference type="GO" id="GO:0003677">
    <property type="term" value="F:DNA binding"/>
    <property type="evidence" value="ECO:0007669"/>
    <property type="project" value="UniProtKB-UniRule"/>
</dbReference>
<dbReference type="Pfam" id="PF03789">
    <property type="entry name" value="ELK"/>
    <property type="match status" value="1"/>
</dbReference>
<dbReference type="InterPro" id="IPR017970">
    <property type="entry name" value="Homeobox_CS"/>
</dbReference>
<dbReference type="CDD" id="cd00086">
    <property type="entry name" value="homeodomain"/>
    <property type="match status" value="1"/>
</dbReference>
<dbReference type="InterPro" id="IPR009057">
    <property type="entry name" value="Homeodomain-like_sf"/>
</dbReference>
<keyword evidence="2 5" id="KW-0238">DNA-binding</keyword>
<dbReference type="OrthoDB" id="10056939at2759"/>
<dbReference type="PROSITE" id="PS51213">
    <property type="entry name" value="ELK"/>
    <property type="match status" value="1"/>
</dbReference>
<keyword evidence="11" id="KW-1185">Reference proteome</keyword>
<dbReference type="Gene3D" id="1.10.10.60">
    <property type="entry name" value="Homeodomain-like"/>
    <property type="match status" value="1"/>
</dbReference>
<dbReference type="InterPro" id="IPR005539">
    <property type="entry name" value="ELK_dom"/>
</dbReference>
<evidence type="ECO:0000259" key="8">
    <source>
        <dbReference type="PROSITE" id="PS50071"/>
    </source>
</evidence>
<evidence type="ECO:0000256" key="4">
    <source>
        <dbReference type="ARBA" id="ARBA00023242"/>
    </source>
</evidence>
<dbReference type="InterPro" id="IPR050224">
    <property type="entry name" value="TALE_homeobox"/>
</dbReference>
<evidence type="ECO:0000313" key="11">
    <source>
        <dbReference type="Proteomes" id="UP000626092"/>
    </source>
</evidence>
<name>A0A834L9U2_RHOSS</name>
<evidence type="ECO:0000256" key="5">
    <source>
        <dbReference type="PROSITE-ProRule" id="PRU00108"/>
    </source>
</evidence>
<dbReference type="InterPro" id="IPR001356">
    <property type="entry name" value="HD"/>
</dbReference>
<accession>A0A834L9U2</accession>
<dbReference type="SMART" id="SM00389">
    <property type="entry name" value="HOX"/>
    <property type="match status" value="1"/>
</dbReference>
<evidence type="ECO:0000259" key="9">
    <source>
        <dbReference type="PROSITE" id="PS51213"/>
    </source>
</evidence>
<keyword evidence="3 5" id="KW-0371">Homeobox</keyword>
<dbReference type="Proteomes" id="UP000626092">
    <property type="component" value="Unassembled WGS sequence"/>
</dbReference>
<gene>
    <name evidence="10" type="ORF">RHSIM_Rhsim12G0113400</name>
</gene>
<evidence type="ECO:0000256" key="6">
    <source>
        <dbReference type="PROSITE-ProRule" id="PRU00559"/>
    </source>
</evidence>
<dbReference type="GO" id="GO:0000981">
    <property type="term" value="F:DNA-binding transcription factor activity, RNA polymerase II-specific"/>
    <property type="evidence" value="ECO:0007669"/>
    <property type="project" value="InterPro"/>
</dbReference>
<feature type="DNA-binding region" description="Homeobox; TALE-type" evidence="5">
    <location>
        <begin position="163"/>
        <end position="192"/>
    </location>
</feature>
<evidence type="ECO:0000256" key="7">
    <source>
        <dbReference type="SAM" id="MobiDB-lite"/>
    </source>
</evidence>
<evidence type="ECO:0000256" key="3">
    <source>
        <dbReference type="ARBA" id="ARBA00023155"/>
    </source>
</evidence>
<keyword evidence="4 5" id="KW-0539">Nucleus</keyword>
<dbReference type="InterPro" id="IPR008422">
    <property type="entry name" value="KN_HD"/>
</dbReference>
<dbReference type="PANTHER" id="PTHR11850">
    <property type="entry name" value="HOMEOBOX PROTEIN TRANSCRIPTION FACTORS"/>
    <property type="match status" value="1"/>
</dbReference>
<evidence type="ECO:0000256" key="1">
    <source>
        <dbReference type="ARBA" id="ARBA00004123"/>
    </source>
</evidence>
<comment type="subcellular location">
    <subcellularLocation>
        <location evidence="1 5">Nucleus</location>
    </subcellularLocation>
</comment>
<dbReference type="PROSITE" id="PS00027">
    <property type="entry name" value="HOMEOBOX_1"/>
    <property type="match status" value="1"/>
</dbReference>
<dbReference type="SUPFAM" id="SSF46689">
    <property type="entry name" value="Homeodomain-like"/>
    <property type="match status" value="1"/>
</dbReference>
<dbReference type="Pfam" id="PF05920">
    <property type="entry name" value="Homeobox_KN"/>
    <property type="match status" value="1"/>
</dbReference>
<dbReference type="EMBL" id="WJXA01000012">
    <property type="protein sequence ID" value="KAF7124461.1"/>
    <property type="molecule type" value="Genomic_DNA"/>
</dbReference>
<comment type="caution">
    <text evidence="10">The sequence shown here is derived from an EMBL/GenBank/DDBJ whole genome shotgun (WGS) entry which is preliminary data.</text>
</comment>
<dbReference type="GO" id="GO:0005634">
    <property type="term" value="C:nucleus"/>
    <property type="evidence" value="ECO:0007669"/>
    <property type="project" value="UniProtKB-SubCell"/>
</dbReference>
<protein>
    <submittedName>
        <fullName evidence="10">Uncharacterized protein</fullName>
    </submittedName>
</protein>
<evidence type="ECO:0000256" key="2">
    <source>
        <dbReference type="ARBA" id="ARBA00023125"/>
    </source>
</evidence>
<reference evidence="10" key="1">
    <citation type="submission" date="2019-11" db="EMBL/GenBank/DDBJ databases">
        <authorList>
            <person name="Liu Y."/>
            <person name="Hou J."/>
            <person name="Li T.-Q."/>
            <person name="Guan C.-H."/>
            <person name="Wu X."/>
            <person name="Wu H.-Z."/>
            <person name="Ling F."/>
            <person name="Zhang R."/>
            <person name="Shi X.-G."/>
            <person name="Ren J.-P."/>
            <person name="Chen E.-F."/>
            <person name="Sun J.-M."/>
        </authorList>
    </citation>
    <scope>NUCLEOTIDE SEQUENCE</scope>
    <source>
        <strain evidence="10">Adult_tree_wgs_1</strain>
        <tissue evidence="10">Leaves</tissue>
    </source>
</reference>
<sequence>MTRQALSAQLSGWLSVEAPSNGLALKLEILYKEQALQLRLRIDLPRAIIVTFDIDDWPNATYLHRAHEGAGSSDEEFSGIENEGQEAQTSEDRELKERLLHKYGSHISSLKLEFSKKKKKGKLPKEARQTLLEWWNLHYQWPYPTYWFRFFFWGLFTIQEADKISLAESTGLDQKQINNWFINQRKRHWKPSENMRLAVMGNISGQLFTDD</sequence>
<dbReference type="SMART" id="SM01188">
    <property type="entry name" value="ELK"/>
    <property type="match status" value="1"/>
</dbReference>